<accession>A0A078AD69</accession>
<proteinExistence type="predicted"/>
<evidence type="ECO:0000313" key="1">
    <source>
        <dbReference type="EMBL" id="CDW79786.1"/>
    </source>
</evidence>
<dbReference type="Proteomes" id="UP000039865">
    <property type="component" value="Unassembled WGS sequence"/>
</dbReference>
<sequence length="710" mass="81665">MDASFNIITGGETRITTHGLSIALGYYAFFQYVSSNGQNDWVKVYNQVAFSQVNNIALNQGISKATRAIALVKNPTTQIMHFLFINTADGTLLNSLQDDTVANSYYWTDSYVNSVLLDSTILVHQLHQTYLNGNMIIKELLHLLIPEYFPTIQKMNASTGILQYAYSLNITRTQTIDATVDFYQIQADLKCSDTRILSNNSYFVLVIDVTLQKNYLYRLYDLTSTGGSMTQQEFYYKTNYRINDALIASDFTVYYCGSILYSALSSAKYYSFIMPQDITQSCASNNLQPIFTQSTLITTSEFKFQNLGVVLQSTTNIILKKNSTLQLLSQNISLYSTNYTNFCDPIPKLQTYNNQTSISEKYPIQGNSYAKNISQSFFFGDESCKDKSRKLSVNSRQQTNLPFLFDGKDQLTISQSLFIETQSTYELTCTYPSGQAASMNLSIEFVDCTVQVNLDQFSNVYYNIGDNVRTLNLSSYDLDPACPIVQEIVMNISPPPAKETTFLQTLDNTLKIFETDTDAKGVYQIDLAYISSYQGYQYQTDFSFFVNIICPLKSFTHTFNGQLEYNYTVGSGKFLIQGQHINCYNSNLDYNINNYIITNYIISNYIITNYNITNYIIIDNYIINNYIINIYIISNYIINNYIINNYIINNYNINHFNNQGYYNQYYYYIRQHNYNSNPINNSKTNYNYFNHHEVFNNYNFLDNNCQANNN</sequence>
<evidence type="ECO:0000313" key="2">
    <source>
        <dbReference type="Proteomes" id="UP000039865"/>
    </source>
</evidence>
<dbReference type="EMBL" id="CCKQ01008339">
    <property type="protein sequence ID" value="CDW79786.1"/>
    <property type="molecule type" value="Genomic_DNA"/>
</dbReference>
<name>A0A078AD69_STYLE</name>
<dbReference type="InParanoid" id="A0A078AD69"/>
<dbReference type="AlphaFoldDB" id="A0A078AD69"/>
<reference evidence="1 2" key="1">
    <citation type="submission" date="2014-06" db="EMBL/GenBank/DDBJ databases">
        <authorList>
            <person name="Swart Estienne"/>
        </authorList>
    </citation>
    <scope>NUCLEOTIDE SEQUENCE [LARGE SCALE GENOMIC DNA]</scope>
    <source>
        <strain evidence="1 2">130c</strain>
    </source>
</reference>
<organism evidence="1 2">
    <name type="scientific">Stylonychia lemnae</name>
    <name type="common">Ciliate</name>
    <dbReference type="NCBI Taxonomy" id="5949"/>
    <lineage>
        <taxon>Eukaryota</taxon>
        <taxon>Sar</taxon>
        <taxon>Alveolata</taxon>
        <taxon>Ciliophora</taxon>
        <taxon>Intramacronucleata</taxon>
        <taxon>Spirotrichea</taxon>
        <taxon>Stichotrichia</taxon>
        <taxon>Sporadotrichida</taxon>
        <taxon>Oxytrichidae</taxon>
        <taxon>Stylonychinae</taxon>
        <taxon>Stylonychia</taxon>
    </lineage>
</organism>
<protein>
    <submittedName>
        <fullName evidence="1">Uncharacterized protein</fullName>
    </submittedName>
</protein>
<gene>
    <name evidence="1" type="primary">Contig12679.g13539</name>
    <name evidence="1" type="ORF">STYLEM_8778</name>
</gene>
<keyword evidence="2" id="KW-1185">Reference proteome</keyword>